<evidence type="ECO:0000259" key="9">
    <source>
        <dbReference type="PROSITE" id="PS50902"/>
    </source>
</evidence>
<evidence type="ECO:0000256" key="6">
    <source>
        <dbReference type="ARBA" id="ARBA00022982"/>
    </source>
</evidence>
<evidence type="ECO:0000256" key="7">
    <source>
        <dbReference type="ARBA" id="ARBA00023231"/>
    </source>
</evidence>
<dbReference type="InterPro" id="IPR008254">
    <property type="entry name" value="Flavodoxin/NO_synth"/>
</dbReference>
<comment type="caution">
    <text evidence="10">The sequence shown here is derived from an EMBL/GenBank/DDBJ whole genome shotgun (WGS) entry which is preliminary data.</text>
</comment>
<dbReference type="NCBIfam" id="TIGR01752">
    <property type="entry name" value="flav_long"/>
    <property type="match status" value="1"/>
</dbReference>
<dbReference type="AlphaFoldDB" id="A0A921MT21"/>
<evidence type="ECO:0000256" key="1">
    <source>
        <dbReference type="ARBA" id="ARBA00001917"/>
    </source>
</evidence>
<dbReference type="GO" id="GO:0010181">
    <property type="term" value="F:FMN binding"/>
    <property type="evidence" value="ECO:0007669"/>
    <property type="project" value="UniProtKB-UniRule"/>
</dbReference>
<dbReference type="EMBL" id="DYUD01000025">
    <property type="protein sequence ID" value="HJG89621.1"/>
    <property type="molecule type" value="Genomic_DNA"/>
</dbReference>
<dbReference type="Gene3D" id="3.40.50.360">
    <property type="match status" value="1"/>
</dbReference>
<organism evidence="10 11">
    <name type="scientific">Barnesiella viscericola</name>
    <dbReference type="NCBI Taxonomy" id="397865"/>
    <lineage>
        <taxon>Bacteria</taxon>
        <taxon>Pseudomonadati</taxon>
        <taxon>Bacteroidota</taxon>
        <taxon>Bacteroidia</taxon>
        <taxon>Bacteroidales</taxon>
        <taxon>Barnesiellaceae</taxon>
        <taxon>Barnesiella</taxon>
    </lineage>
</organism>
<proteinExistence type="inferred from homology"/>
<evidence type="ECO:0000256" key="5">
    <source>
        <dbReference type="ARBA" id="ARBA00022643"/>
    </source>
</evidence>
<dbReference type="PRINTS" id="PR00369">
    <property type="entry name" value="FLAVODOXIN"/>
</dbReference>
<comment type="cofactor">
    <cofactor evidence="1 8">
        <name>FMN</name>
        <dbReference type="ChEBI" id="CHEBI:58210"/>
    </cofactor>
</comment>
<dbReference type="PANTHER" id="PTHR42809:SF1">
    <property type="entry name" value="FLAVODOXIN 1"/>
    <property type="match status" value="1"/>
</dbReference>
<dbReference type="InterPro" id="IPR010086">
    <property type="entry name" value="Flavodoxin_lc"/>
</dbReference>
<gene>
    <name evidence="10" type="ORF">K8U91_09180</name>
</gene>
<evidence type="ECO:0000256" key="2">
    <source>
        <dbReference type="ARBA" id="ARBA00005267"/>
    </source>
</evidence>
<evidence type="ECO:0000256" key="4">
    <source>
        <dbReference type="ARBA" id="ARBA00022630"/>
    </source>
</evidence>
<dbReference type="SUPFAM" id="SSF52218">
    <property type="entry name" value="Flavoproteins"/>
    <property type="match status" value="1"/>
</dbReference>
<sequence>MKIGIFYGSTTGITESVAYRLADLMHIDHEHLHDVARSEPSEVGDYDLLLLGSSTWGNGDLQDDWYDFLTGIEVLDLHDKHIALFGCGDQSMCDTFCNAVGTLYRRLQKTGARFCGAFEADDYTFEHSTARVDGHLVGLLIDEVNEPEKTEHRLNYWVKLLQKELKGARAEATL</sequence>
<dbReference type="PROSITE" id="PS50902">
    <property type="entry name" value="FLAVODOXIN_LIKE"/>
    <property type="match status" value="1"/>
</dbReference>
<protein>
    <recommendedName>
        <fullName evidence="8">Flavodoxin</fullName>
    </recommendedName>
</protein>
<evidence type="ECO:0000313" key="11">
    <source>
        <dbReference type="Proteomes" id="UP000757103"/>
    </source>
</evidence>
<reference evidence="10" key="2">
    <citation type="submission" date="2021-09" db="EMBL/GenBank/DDBJ databases">
        <authorList>
            <person name="Gilroy R."/>
        </authorList>
    </citation>
    <scope>NUCLEOTIDE SEQUENCE</scope>
    <source>
        <strain evidence="10">CHK121-7720</strain>
    </source>
</reference>
<dbReference type="PIRSF" id="PIRSF038996">
    <property type="entry name" value="FldA"/>
    <property type="match status" value="1"/>
</dbReference>
<evidence type="ECO:0000256" key="8">
    <source>
        <dbReference type="PIRNR" id="PIRNR038996"/>
    </source>
</evidence>
<comment type="function">
    <text evidence="8">Low-potential electron donor to a number of redox enzymes.</text>
</comment>
<dbReference type="GO" id="GO:0009055">
    <property type="term" value="F:electron transfer activity"/>
    <property type="evidence" value="ECO:0007669"/>
    <property type="project" value="UniProtKB-UniRule"/>
</dbReference>
<dbReference type="Proteomes" id="UP000757103">
    <property type="component" value="Unassembled WGS sequence"/>
</dbReference>
<keyword evidence="4 8" id="KW-0285">Flavoprotein</keyword>
<accession>A0A921MT21</accession>
<dbReference type="RefSeq" id="WP_273306701.1">
    <property type="nucleotide sequence ID" value="NZ_DYUD01000025.1"/>
</dbReference>
<dbReference type="PROSITE" id="PS00201">
    <property type="entry name" value="FLAVODOXIN"/>
    <property type="match status" value="1"/>
</dbReference>
<keyword evidence="6 8" id="KW-0249">Electron transport</keyword>
<keyword evidence="3 8" id="KW-0813">Transport</keyword>
<dbReference type="InterPro" id="IPR001226">
    <property type="entry name" value="Flavodoxin_CS"/>
</dbReference>
<dbReference type="Pfam" id="PF00258">
    <property type="entry name" value="Flavodoxin_1"/>
    <property type="match status" value="1"/>
</dbReference>
<comment type="similarity">
    <text evidence="2 8">Belongs to the flavodoxin family.</text>
</comment>
<feature type="domain" description="Flavodoxin-like" evidence="9">
    <location>
        <begin position="3"/>
        <end position="162"/>
    </location>
</feature>
<dbReference type="InterPro" id="IPR001094">
    <property type="entry name" value="Flavdoxin-like"/>
</dbReference>
<evidence type="ECO:0000313" key="10">
    <source>
        <dbReference type="EMBL" id="HJG89621.1"/>
    </source>
</evidence>
<dbReference type="InterPro" id="IPR050619">
    <property type="entry name" value="Flavodoxin"/>
</dbReference>
<keyword evidence="7" id="KW-0535">Nitrogen fixation</keyword>
<reference evidence="10" key="1">
    <citation type="journal article" date="2021" name="PeerJ">
        <title>Extensive microbial diversity within the chicken gut microbiome revealed by metagenomics and culture.</title>
        <authorList>
            <person name="Gilroy R."/>
            <person name="Ravi A."/>
            <person name="Getino M."/>
            <person name="Pursley I."/>
            <person name="Horton D.L."/>
            <person name="Alikhan N.F."/>
            <person name="Baker D."/>
            <person name="Gharbi K."/>
            <person name="Hall N."/>
            <person name="Watson M."/>
            <person name="Adriaenssens E.M."/>
            <person name="Foster-Nyarko E."/>
            <person name="Jarju S."/>
            <person name="Secka A."/>
            <person name="Antonio M."/>
            <person name="Oren A."/>
            <person name="Chaudhuri R.R."/>
            <person name="La Ragione R."/>
            <person name="Hildebrand F."/>
            <person name="Pallen M.J."/>
        </authorList>
    </citation>
    <scope>NUCLEOTIDE SEQUENCE</scope>
    <source>
        <strain evidence="10">CHK121-7720</strain>
    </source>
</reference>
<keyword evidence="5 8" id="KW-0288">FMN</keyword>
<name>A0A921MT21_9BACT</name>
<dbReference type="InterPro" id="IPR029039">
    <property type="entry name" value="Flavoprotein-like_sf"/>
</dbReference>
<dbReference type="PANTHER" id="PTHR42809">
    <property type="entry name" value="FLAVODOXIN 2"/>
    <property type="match status" value="1"/>
</dbReference>
<evidence type="ECO:0000256" key="3">
    <source>
        <dbReference type="ARBA" id="ARBA00022448"/>
    </source>
</evidence>